<protein>
    <submittedName>
        <fullName evidence="4">Uncharacterized protein</fullName>
    </submittedName>
</protein>
<evidence type="ECO:0000313" key="7">
    <source>
        <dbReference type="Proteomes" id="UP000440732"/>
    </source>
</evidence>
<evidence type="ECO:0000313" key="9">
    <source>
        <dbReference type="Proteomes" id="UP000488956"/>
    </source>
</evidence>
<dbReference type="EMBL" id="QXFX01001405">
    <property type="protein sequence ID" value="KAE9090839.1"/>
    <property type="molecule type" value="Genomic_DNA"/>
</dbReference>
<keyword evidence="1" id="KW-0472">Membrane</keyword>
<evidence type="ECO:0000313" key="2">
    <source>
        <dbReference type="EMBL" id="KAE9090839.1"/>
    </source>
</evidence>
<name>A0A6A3XQL7_9STRA</name>
<evidence type="ECO:0000256" key="1">
    <source>
        <dbReference type="SAM" id="Phobius"/>
    </source>
</evidence>
<dbReference type="Proteomes" id="UP000488956">
    <property type="component" value="Unassembled WGS sequence"/>
</dbReference>
<evidence type="ECO:0000313" key="4">
    <source>
        <dbReference type="EMBL" id="KAE9205477.1"/>
    </source>
</evidence>
<feature type="transmembrane region" description="Helical" evidence="1">
    <location>
        <begin position="64"/>
        <end position="87"/>
    </location>
</feature>
<evidence type="ECO:0000313" key="6">
    <source>
        <dbReference type="Proteomes" id="UP000440367"/>
    </source>
</evidence>
<dbReference type="AlphaFoldDB" id="A0A6A3XQL7"/>
<dbReference type="Proteomes" id="UP000440367">
    <property type="component" value="Unassembled WGS sequence"/>
</dbReference>
<dbReference type="EMBL" id="QXGD01001467">
    <property type="protein sequence ID" value="KAE9205477.1"/>
    <property type="molecule type" value="Genomic_DNA"/>
</dbReference>
<dbReference type="Proteomes" id="UP000440732">
    <property type="component" value="Unassembled WGS sequence"/>
</dbReference>
<gene>
    <name evidence="4" type="ORF">PF002_g20311</name>
    <name evidence="3" type="ORF">PF006_g18004</name>
    <name evidence="5" type="ORF">PF008_g18392</name>
    <name evidence="2" type="ORF">PF010_g18439</name>
</gene>
<organism evidence="4 6">
    <name type="scientific">Phytophthora fragariae</name>
    <dbReference type="NCBI Taxonomy" id="53985"/>
    <lineage>
        <taxon>Eukaryota</taxon>
        <taxon>Sar</taxon>
        <taxon>Stramenopiles</taxon>
        <taxon>Oomycota</taxon>
        <taxon>Peronosporomycetes</taxon>
        <taxon>Peronosporales</taxon>
        <taxon>Peronosporaceae</taxon>
        <taxon>Phytophthora</taxon>
    </lineage>
</organism>
<evidence type="ECO:0000313" key="5">
    <source>
        <dbReference type="EMBL" id="KAE9318932.1"/>
    </source>
</evidence>
<reference evidence="6 7" key="1">
    <citation type="submission" date="2018-08" db="EMBL/GenBank/DDBJ databases">
        <title>Genomic investigation of the strawberry pathogen Phytophthora fragariae indicates pathogenicity is determined by transcriptional variation in three key races.</title>
        <authorList>
            <person name="Adams T.M."/>
            <person name="Armitage A.D."/>
            <person name="Sobczyk M.K."/>
            <person name="Bates H.J."/>
            <person name="Dunwell J.M."/>
            <person name="Nellist C.F."/>
            <person name="Harrison R.J."/>
        </authorList>
    </citation>
    <scope>NUCLEOTIDE SEQUENCE [LARGE SCALE GENOMIC DNA]</scope>
    <source>
        <strain evidence="4 6">BC-1</strain>
        <strain evidence="3 7">NOV-5</strain>
        <strain evidence="5 8">NOV-77</strain>
        <strain evidence="2 9">ONT-3</strain>
    </source>
</reference>
<dbReference type="EMBL" id="QXGA01001365">
    <property type="protein sequence ID" value="KAE9121016.1"/>
    <property type="molecule type" value="Genomic_DNA"/>
</dbReference>
<dbReference type="Proteomes" id="UP000486351">
    <property type="component" value="Unassembled WGS sequence"/>
</dbReference>
<evidence type="ECO:0000313" key="3">
    <source>
        <dbReference type="EMBL" id="KAE9121016.1"/>
    </source>
</evidence>
<sequence>MYYVNFTEHTGAQDFYEPKPTDLTRIPRPSAKWFHKVATTKCLDGWSETDAKAATASHKSETSIFGFVFGFVALATVVIGVVVVLVYRHRRSGYEPIVSRN</sequence>
<keyword evidence="1" id="KW-1133">Transmembrane helix</keyword>
<dbReference type="EMBL" id="QXFY01001396">
    <property type="protein sequence ID" value="KAE9318932.1"/>
    <property type="molecule type" value="Genomic_DNA"/>
</dbReference>
<evidence type="ECO:0000313" key="8">
    <source>
        <dbReference type="Proteomes" id="UP000486351"/>
    </source>
</evidence>
<proteinExistence type="predicted"/>
<accession>A0A6A3XQL7</accession>
<keyword evidence="1" id="KW-0812">Transmembrane</keyword>
<comment type="caution">
    <text evidence="4">The sequence shown here is derived from an EMBL/GenBank/DDBJ whole genome shotgun (WGS) entry which is preliminary data.</text>
</comment>